<evidence type="ECO:0000313" key="1">
    <source>
        <dbReference type="EMBL" id="CCP27247.1"/>
    </source>
</evidence>
<accession>F4LS19</accession>
<keyword evidence="2" id="KW-1185">Reference proteome</keyword>
<gene>
    <name evidence="1" type="ordered locus">TEPIRE1_2404</name>
</gene>
<organism evidence="1 2">
    <name type="scientific">Tepidanaerobacter acetatoxydans (strain DSM 21804 / JCM 16047 / Re1)</name>
    <dbReference type="NCBI Taxonomy" id="1209989"/>
    <lineage>
        <taxon>Bacteria</taxon>
        <taxon>Bacillati</taxon>
        <taxon>Bacillota</taxon>
        <taxon>Clostridia</taxon>
        <taxon>Thermosediminibacterales</taxon>
        <taxon>Tepidanaerobacteraceae</taxon>
        <taxon>Tepidanaerobacter</taxon>
    </lineage>
</organism>
<dbReference type="KEGG" id="tep:TepRe1_2236"/>
<name>F4LS19_TEPAE</name>
<protein>
    <submittedName>
        <fullName evidence="1">Uncharacterized protein</fullName>
    </submittedName>
</protein>
<sequence length="76" mass="9116">MKLACWFNSTVIRKYVDRILFFEKLQQIVDFTKQLGYNNHSNIQKAITLHKILNNLAKTYSKTVFGFYCLRRGFMF</sequence>
<dbReference type="KEGG" id="tae:TepiRe1_2404"/>
<proteinExistence type="predicted"/>
<dbReference type="PATRIC" id="fig|1209989.3.peg.2764"/>
<dbReference type="STRING" id="1209989.TepRe1_2236"/>
<evidence type="ECO:0000313" key="2">
    <source>
        <dbReference type="Proteomes" id="UP000010802"/>
    </source>
</evidence>
<reference evidence="2" key="1">
    <citation type="journal article" date="2013" name="Genome Announc.">
        <title>First genome sequence of a syntrophic acetate-oxidizing bacterium, Tepidanaerobacter acetatoxydans strain Re1.</title>
        <authorList>
            <person name="Manzoor S."/>
            <person name="Bongcam-Rudloff E."/>
            <person name="Schnurer A."/>
            <person name="Muller B."/>
        </authorList>
    </citation>
    <scope>NUCLEOTIDE SEQUENCE [LARGE SCALE GENOMIC DNA]</scope>
    <source>
        <strain evidence="2">Re1</strain>
    </source>
</reference>
<dbReference type="EMBL" id="HF563609">
    <property type="protein sequence ID" value="CCP27247.1"/>
    <property type="molecule type" value="Genomic_DNA"/>
</dbReference>
<dbReference type="AlphaFoldDB" id="F4LS19"/>
<dbReference type="HOGENOM" id="CLU_2653259_0_0_9"/>
<accession>L0S5Z1</accession>
<dbReference type="Proteomes" id="UP000010802">
    <property type="component" value="Chromosome"/>
</dbReference>